<dbReference type="SUPFAM" id="SSF46955">
    <property type="entry name" value="Putative DNA-binding domain"/>
    <property type="match status" value="1"/>
</dbReference>
<dbReference type="InterPro" id="IPR009061">
    <property type="entry name" value="DNA-bd_dom_put_sf"/>
</dbReference>
<accession>A0ABX7M8L0</accession>
<dbReference type="PRINTS" id="PR00040">
    <property type="entry name" value="HTHMERR"/>
</dbReference>
<keyword evidence="3" id="KW-0805">Transcription regulation</keyword>
<keyword evidence="5" id="KW-0804">Transcription</keyword>
<feature type="domain" description="HTH merR-type" evidence="6">
    <location>
        <begin position="1"/>
        <end position="69"/>
    </location>
</feature>
<dbReference type="InterPro" id="IPR011789">
    <property type="entry name" value="CueR"/>
</dbReference>
<evidence type="ECO:0000256" key="4">
    <source>
        <dbReference type="ARBA" id="ARBA00023125"/>
    </source>
</evidence>
<dbReference type="Pfam" id="PF09278">
    <property type="entry name" value="MerR-DNA-bind"/>
    <property type="match status" value="1"/>
</dbReference>
<proteinExistence type="predicted"/>
<comment type="subcellular location">
    <subcellularLocation>
        <location evidence="1">Cytoplasm</location>
    </subcellularLocation>
</comment>
<evidence type="ECO:0000256" key="3">
    <source>
        <dbReference type="ARBA" id="ARBA00023015"/>
    </source>
</evidence>
<gene>
    <name evidence="7" type="primary">cueR</name>
    <name evidence="7" type="ORF">JY500_05410</name>
</gene>
<dbReference type="InterPro" id="IPR015358">
    <property type="entry name" value="Tscrpt_reg_MerR_DNA-bd"/>
</dbReference>
<dbReference type="Pfam" id="PF00376">
    <property type="entry name" value="MerR"/>
    <property type="match status" value="1"/>
</dbReference>
<dbReference type="InterPro" id="IPR000551">
    <property type="entry name" value="MerR-type_HTH_dom"/>
</dbReference>
<dbReference type="NCBIfam" id="TIGR02044">
    <property type="entry name" value="CueR"/>
    <property type="match status" value="1"/>
</dbReference>
<dbReference type="Gene3D" id="1.10.1660.10">
    <property type="match status" value="1"/>
</dbReference>
<protein>
    <submittedName>
        <fullName evidence="7">Cu(I)-responsive transcriptional regulator</fullName>
    </submittedName>
</protein>
<dbReference type="InterPro" id="IPR047057">
    <property type="entry name" value="MerR_fam"/>
</dbReference>
<keyword evidence="4" id="KW-0238">DNA-binding</keyword>
<organism evidence="7 8">
    <name type="scientific">Niveibacterium microcysteis</name>
    <dbReference type="NCBI Taxonomy" id="2811415"/>
    <lineage>
        <taxon>Bacteria</taxon>
        <taxon>Pseudomonadati</taxon>
        <taxon>Pseudomonadota</taxon>
        <taxon>Betaproteobacteria</taxon>
        <taxon>Rhodocyclales</taxon>
        <taxon>Rhodocyclaceae</taxon>
        <taxon>Niveibacterium</taxon>
    </lineage>
</organism>
<dbReference type="EMBL" id="CP071060">
    <property type="protein sequence ID" value="QSI78080.1"/>
    <property type="molecule type" value="Genomic_DNA"/>
</dbReference>
<keyword evidence="2" id="KW-0963">Cytoplasm</keyword>
<evidence type="ECO:0000256" key="5">
    <source>
        <dbReference type="ARBA" id="ARBA00023163"/>
    </source>
</evidence>
<evidence type="ECO:0000313" key="8">
    <source>
        <dbReference type="Proteomes" id="UP000663570"/>
    </source>
</evidence>
<reference evidence="7 8" key="1">
    <citation type="submission" date="2021-02" db="EMBL/GenBank/DDBJ databases">
        <title>Niveibacterium changnyeongensis HC41.</title>
        <authorList>
            <person name="Kang M."/>
        </authorList>
    </citation>
    <scope>NUCLEOTIDE SEQUENCE [LARGE SCALE GENOMIC DNA]</scope>
    <source>
        <strain evidence="7 8">HC41</strain>
    </source>
</reference>
<dbReference type="CDD" id="cd01108">
    <property type="entry name" value="HTH_CueR"/>
    <property type="match status" value="1"/>
</dbReference>
<dbReference type="Proteomes" id="UP000663570">
    <property type="component" value="Chromosome"/>
</dbReference>
<dbReference type="PROSITE" id="PS00552">
    <property type="entry name" value="HTH_MERR_1"/>
    <property type="match status" value="1"/>
</dbReference>
<dbReference type="PROSITE" id="PS50937">
    <property type="entry name" value="HTH_MERR_2"/>
    <property type="match status" value="1"/>
</dbReference>
<evidence type="ECO:0000259" key="6">
    <source>
        <dbReference type="PROSITE" id="PS50937"/>
    </source>
</evidence>
<dbReference type="RefSeq" id="WP_172203699.1">
    <property type="nucleotide sequence ID" value="NZ_CP071060.1"/>
</dbReference>
<dbReference type="PANTHER" id="PTHR30204">
    <property type="entry name" value="REDOX-CYCLING DRUG-SENSING TRANSCRIPTIONAL ACTIVATOR SOXR"/>
    <property type="match status" value="1"/>
</dbReference>
<evidence type="ECO:0000313" key="7">
    <source>
        <dbReference type="EMBL" id="QSI78080.1"/>
    </source>
</evidence>
<keyword evidence="8" id="KW-1185">Reference proteome</keyword>
<dbReference type="PANTHER" id="PTHR30204:SF94">
    <property type="entry name" value="HEAVY METAL-DEPENDENT TRANSCRIPTIONAL REGULATOR HI_0293-RELATED"/>
    <property type="match status" value="1"/>
</dbReference>
<sequence>MNIGAAAKASGLSAKMIRHYESIGLLPPGVRGDNGYRRYSARDLDTLRFVRHARELGFPLETIRHLLSLWQDQHRSSADVKTLALAQVAELDRRIADLTRMRDAIAALAMRCHGDERPECPILEELRDGSGAAHCCSAG</sequence>
<evidence type="ECO:0000256" key="2">
    <source>
        <dbReference type="ARBA" id="ARBA00022490"/>
    </source>
</evidence>
<evidence type="ECO:0000256" key="1">
    <source>
        <dbReference type="ARBA" id="ARBA00004496"/>
    </source>
</evidence>
<dbReference type="SMART" id="SM00422">
    <property type="entry name" value="HTH_MERR"/>
    <property type="match status" value="1"/>
</dbReference>
<name>A0ABX7M8L0_9RHOO</name>